<sequence length="133" mass="12719">MPTYQYACTACGHQLEAVQSFSDEPLTECPACEGRLRKVFNSVGVVFKGSGFYRTDSRASGSEGKSGAAKSPKSEGSSSGGDSSGSGSSSNSGGSSSSGGSPASGSGSSSGSGGSPASGSSSSTKSPATSTSS</sequence>
<evidence type="ECO:0000313" key="4">
    <source>
        <dbReference type="Proteomes" id="UP001518872"/>
    </source>
</evidence>
<dbReference type="PANTHER" id="PTHR34404:SF2">
    <property type="entry name" value="CONSERVED SERINE RICH PROTEIN"/>
    <property type="match status" value="1"/>
</dbReference>
<feature type="region of interest" description="Disordered" evidence="1">
    <location>
        <begin position="52"/>
        <end position="133"/>
    </location>
</feature>
<accession>A0ABS2J1L8</accession>
<dbReference type="EMBL" id="JAFEUC010000014">
    <property type="protein sequence ID" value="MBM7079548.1"/>
    <property type="molecule type" value="Genomic_DNA"/>
</dbReference>
<evidence type="ECO:0000313" key="3">
    <source>
        <dbReference type="EMBL" id="MBM7079548.1"/>
    </source>
</evidence>
<feature type="compositionally biased region" description="Low complexity" evidence="1">
    <location>
        <begin position="85"/>
        <end position="107"/>
    </location>
</feature>
<evidence type="ECO:0000259" key="2">
    <source>
        <dbReference type="SMART" id="SM00834"/>
    </source>
</evidence>
<reference evidence="3 4" key="1">
    <citation type="submission" date="2021-02" db="EMBL/GenBank/DDBJ databases">
        <authorList>
            <person name="Ra J.-S."/>
        </authorList>
    </citation>
    <scope>NUCLEOTIDE SEQUENCE [LARGE SCALE GENOMIC DNA]</scope>
    <source>
        <strain evidence="3 4">MMS20-R1-14</strain>
    </source>
</reference>
<dbReference type="InterPro" id="IPR013429">
    <property type="entry name" value="Regulatory_FmdB_Zinc_ribbon"/>
</dbReference>
<dbReference type="Pfam" id="PF09723">
    <property type="entry name" value="Zn_ribbon_8"/>
    <property type="match status" value="1"/>
</dbReference>
<dbReference type="SMART" id="SM00834">
    <property type="entry name" value="CxxC_CXXC_SSSS"/>
    <property type="match status" value="1"/>
</dbReference>
<comment type="caution">
    <text evidence="3">The sequence shown here is derived from an EMBL/GenBank/DDBJ whole genome shotgun (WGS) entry which is preliminary data.</text>
</comment>
<proteinExistence type="predicted"/>
<organism evidence="3 4">
    <name type="scientific">Micromonospora humida</name>
    <dbReference type="NCBI Taxonomy" id="2809018"/>
    <lineage>
        <taxon>Bacteria</taxon>
        <taxon>Bacillati</taxon>
        <taxon>Actinomycetota</taxon>
        <taxon>Actinomycetes</taxon>
        <taxon>Micromonosporales</taxon>
        <taxon>Micromonosporaceae</taxon>
        <taxon>Micromonospora</taxon>
    </lineage>
</organism>
<dbReference type="PANTHER" id="PTHR34404">
    <property type="entry name" value="REGULATORY PROTEIN, FMDB FAMILY"/>
    <property type="match status" value="1"/>
</dbReference>
<feature type="compositionally biased region" description="Low complexity" evidence="1">
    <location>
        <begin position="117"/>
        <end position="133"/>
    </location>
</feature>
<protein>
    <submittedName>
        <fullName evidence="3">FmdB family transcriptional regulator</fullName>
    </submittedName>
</protein>
<name>A0ABS2J1L8_9ACTN</name>
<feature type="compositionally biased region" description="Low complexity" evidence="1">
    <location>
        <begin position="59"/>
        <end position="77"/>
    </location>
</feature>
<keyword evidence="4" id="KW-1185">Reference proteome</keyword>
<dbReference type="Proteomes" id="UP001518872">
    <property type="component" value="Unassembled WGS sequence"/>
</dbReference>
<gene>
    <name evidence="3" type="ORF">JQX11_24870</name>
</gene>
<evidence type="ECO:0000256" key="1">
    <source>
        <dbReference type="SAM" id="MobiDB-lite"/>
    </source>
</evidence>
<dbReference type="NCBIfam" id="TIGR02605">
    <property type="entry name" value="CxxC_CxxC_SSSS"/>
    <property type="match status" value="1"/>
</dbReference>
<feature type="domain" description="Putative regulatory protein FmdB zinc ribbon" evidence="2">
    <location>
        <begin position="1"/>
        <end position="41"/>
    </location>
</feature>